<accession>A0A5J4WUA9</accession>
<dbReference type="AlphaFoldDB" id="A0A5J4WUA9"/>
<dbReference type="Proteomes" id="UP000324800">
    <property type="component" value="Unassembled WGS sequence"/>
</dbReference>
<protein>
    <submittedName>
        <fullName evidence="1">Uncharacterized protein</fullName>
    </submittedName>
</protein>
<evidence type="ECO:0000313" key="2">
    <source>
        <dbReference type="Proteomes" id="UP000324800"/>
    </source>
</evidence>
<name>A0A5J4WUA9_9EUKA</name>
<dbReference type="OrthoDB" id="8060176at2759"/>
<feature type="non-terminal residue" evidence="1">
    <location>
        <position position="57"/>
    </location>
</feature>
<reference evidence="1 2" key="1">
    <citation type="submission" date="2019-03" db="EMBL/GenBank/DDBJ databases">
        <title>Single cell metagenomics reveals metabolic interactions within the superorganism composed of flagellate Streblomastix strix and complex community of Bacteroidetes bacteria on its surface.</title>
        <authorList>
            <person name="Treitli S.C."/>
            <person name="Kolisko M."/>
            <person name="Husnik F."/>
            <person name="Keeling P."/>
            <person name="Hampl V."/>
        </authorList>
    </citation>
    <scope>NUCLEOTIDE SEQUENCE [LARGE SCALE GENOMIC DNA]</scope>
    <source>
        <strain evidence="1">ST1C</strain>
    </source>
</reference>
<comment type="caution">
    <text evidence="1">The sequence shown here is derived from an EMBL/GenBank/DDBJ whole genome shotgun (WGS) entry which is preliminary data.</text>
</comment>
<gene>
    <name evidence="1" type="ORF">EZS28_006742</name>
</gene>
<evidence type="ECO:0000313" key="1">
    <source>
        <dbReference type="EMBL" id="KAA6397739.1"/>
    </source>
</evidence>
<dbReference type="EMBL" id="SNRW01001113">
    <property type="protein sequence ID" value="KAA6397739.1"/>
    <property type="molecule type" value="Genomic_DNA"/>
</dbReference>
<organism evidence="1 2">
    <name type="scientific">Streblomastix strix</name>
    <dbReference type="NCBI Taxonomy" id="222440"/>
    <lineage>
        <taxon>Eukaryota</taxon>
        <taxon>Metamonada</taxon>
        <taxon>Preaxostyla</taxon>
        <taxon>Oxymonadida</taxon>
        <taxon>Streblomastigidae</taxon>
        <taxon>Streblomastix</taxon>
    </lineage>
</organism>
<sequence length="57" mass="6640">MLEIGAEFDSEKGPFYLSTKHKDTRVEFAEEQIRKSPNYAVKLYVDEKKFNLDDPDG</sequence>
<proteinExistence type="predicted"/>